<name>B8BY58_THAPS</name>
<dbReference type="PaxDb" id="35128-Thaps3570"/>
<reference evidence="2 3" key="1">
    <citation type="journal article" date="2004" name="Science">
        <title>The genome of the diatom Thalassiosira pseudonana: ecology, evolution, and metabolism.</title>
        <authorList>
            <person name="Armbrust E.V."/>
            <person name="Berges J.A."/>
            <person name="Bowler C."/>
            <person name="Green B.R."/>
            <person name="Martinez D."/>
            <person name="Putnam N.H."/>
            <person name="Zhou S."/>
            <person name="Allen A.E."/>
            <person name="Apt K.E."/>
            <person name="Bechner M."/>
            <person name="Brzezinski M.A."/>
            <person name="Chaal B.K."/>
            <person name="Chiovitti A."/>
            <person name="Davis A.K."/>
            <person name="Demarest M.S."/>
            <person name="Detter J.C."/>
            <person name="Glavina T."/>
            <person name="Goodstein D."/>
            <person name="Hadi M.Z."/>
            <person name="Hellsten U."/>
            <person name="Hildebrand M."/>
            <person name="Jenkins B.D."/>
            <person name="Jurka J."/>
            <person name="Kapitonov V.V."/>
            <person name="Kroger N."/>
            <person name="Lau W.W."/>
            <person name="Lane T.W."/>
            <person name="Larimer F.W."/>
            <person name="Lippmeier J.C."/>
            <person name="Lucas S."/>
            <person name="Medina M."/>
            <person name="Montsant A."/>
            <person name="Obornik M."/>
            <person name="Parker M.S."/>
            <person name="Palenik B."/>
            <person name="Pazour G.J."/>
            <person name="Richardson P.M."/>
            <person name="Rynearson T.A."/>
            <person name="Saito M.A."/>
            <person name="Schwartz D.C."/>
            <person name="Thamatrakoln K."/>
            <person name="Valentin K."/>
            <person name="Vardi A."/>
            <person name="Wilkerson F.P."/>
            <person name="Rokhsar D.S."/>
        </authorList>
    </citation>
    <scope>NUCLEOTIDE SEQUENCE [LARGE SCALE GENOMIC DNA]</scope>
    <source>
        <strain evidence="2 3">CCMP1335</strain>
    </source>
</reference>
<organism evidence="2 3">
    <name type="scientific">Thalassiosira pseudonana</name>
    <name type="common">Marine diatom</name>
    <name type="synonym">Cyclotella nana</name>
    <dbReference type="NCBI Taxonomy" id="35128"/>
    <lineage>
        <taxon>Eukaryota</taxon>
        <taxon>Sar</taxon>
        <taxon>Stramenopiles</taxon>
        <taxon>Ochrophyta</taxon>
        <taxon>Bacillariophyta</taxon>
        <taxon>Coscinodiscophyceae</taxon>
        <taxon>Thalassiosirophycidae</taxon>
        <taxon>Thalassiosirales</taxon>
        <taxon>Thalassiosiraceae</taxon>
        <taxon>Thalassiosira</taxon>
    </lineage>
</organism>
<dbReference type="eggNOG" id="KOG0698">
    <property type="taxonomic scope" value="Eukaryota"/>
</dbReference>
<dbReference type="STRING" id="35128.B8BY58"/>
<dbReference type="Pfam" id="PF00481">
    <property type="entry name" value="PP2C"/>
    <property type="match status" value="1"/>
</dbReference>
<accession>B8BY58</accession>
<dbReference type="PANTHER" id="PTHR47992">
    <property type="entry name" value="PROTEIN PHOSPHATASE"/>
    <property type="match status" value="1"/>
</dbReference>
<dbReference type="Gene3D" id="3.60.40.10">
    <property type="entry name" value="PPM-type phosphatase domain"/>
    <property type="match status" value="1"/>
</dbReference>
<dbReference type="InterPro" id="IPR001932">
    <property type="entry name" value="PPM-type_phosphatase-like_dom"/>
</dbReference>
<dbReference type="GO" id="GO:1902531">
    <property type="term" value="P:regulation of intracellular signal transduction"/>
    <property type="evidence" value="ECO:0000318"/>
    <property type="project" value="GO_Central"/>
</dbReference>
<gene>
    <name evidence="2" type="ORF">THAPSDRAFT_3570</name>
</gene>
<evidence type="ECO:0000313" key="2">
    <source>
        <dbReference type="EMBL" id="EED93828.1"/>
    </source>
</evidence>
<dbReference type="RefSeq" id="XP_002288392.1">
    <property type="nucleotide sequence ID" value="XM_002288356.1"/>
</dbReference>
<dbReference type="SUPFAM" id="SSF81606">
    <property type="entry name" value="PP2C-like"/>
    <property type="match status" value="1"/>
</dbReference>
<protein>
    <recommendedName>
        <fullName evidence="1">PPM-type phosphatase domain-containing protein</fullName>
    </recommendedName>
</protein>
<dbReference type="GO" id="GO:0004722">
    <property type="term" value="F:protein serine/threonine phosphatase activity"/>
    <property type="evidence" value="ECO:0000318"/>
    <property type="project" value="GO_Central"/>
</dbReference>
<dbReference type="KEGG" id="tps:THAPSDRAFT_3570"/>
<dbReference type="Proteomes" id="UP000001449">
    <property type="component" value="Chromosome 3"/>
</dbReference>
<reference evidence="2 3" key="2">
    <citation type="journal article" date="2008" name="Nature">
        <title>The Phaeodactylum genome reveals the evolutionary history of diatom genomes.</title>
        <authorList>
            <person name="Bowler C."/>
            <person name="Allen A.E."/>
            <person name="Badger J.H."/>
            <person name="Grimwood J."/>
            <person name="Jabbari K."/>
            <person name="Kuo A."/>
            <person name="Maheswari U."/>
            <person name="Martens C."/>
            <person name="Maumus F."/>
            <person name="Otillar R.P."/>
            <person name="Rayko E."/>
            <person name="Salamov A."/>
            <person name="Vandepoele K."/>
            <person name="Beszteri B."/>
            <person name="Gruber A."/>
            <person name="Heijde M."/>
            <person name="Katinka M."/>
            <person name="Mock T."/>
            <person name="Valentin K."/>
            <person name="Verret F."/>
            <person name="Berges J.A."/>
            <person name="Brownlee C."/>
            <person name="Cadoret J.P."/>
            <person name="Chiovitti A."/>
            <person name="Choi C.J."/>
            <person name="Coesel S."/>
            <person name="De Martino A."/>
            <person name="Detter J.C."/>
            <person name="Durkin C."/>
            <person name="Falciatore A."/>
            <person name="Fournet J."/>
            <person name="Haruta M."/>
            <person name="Huysman M.J."/>
            <person name="Jenkins B.D."/>
            <person name="Jiroutova K."/>
            <person name="Jorgensen R.E."/>
            <person name="Joubert Y."/>
            <person name="Kaplan A."/>
            <person name="Kroger N."/>
            <person name="Kroth P.G."/>
            <person name="La Roche J."/>
            <person name="Lindquist E."/>
            <person name="Lommer M."/>
            <person name="Martin-Jezequel V."/>
            <person name="Lopez P.J."/>
            <person name="Lucas S."/>
            <person name="Mangogna M."/>
            <person name="McGinnis K."/>
            <person name="Medlin L.K."/>
            <person name="Montsant A."/>
            <person name="Oudot-Le Secq M.P."/>
            <person name="Napoli C."/>
            <person name="Obornik M."/>
            <person name="Parker M.S."/>
            <person name="Petit J.L."/>
            <person name="Porcel B.M."/>
            <person name="Poulsen N."/>
            <person name="Robison M."/>
            <person name="Rychlewski L."/>
            <person name="Rynearson T.A."/>
            <person name="Schmutz J."/>
            <person name="Shapiro H."/>
            <person name="Siaut M."/>
            <person name="Stanley M."/>
            <person name="Sussman M.R."/>
            <person name="Taylor A.R."/>
            <person name="Vardi A."/>
            <person name="von Dassow P."/>
            <person name="Vyverman W."/>
            <person name="Willis A."/>
            <person name="Wyrwicz L.S."/>
            <person name="Rokhsar D.S."/>
            <person name="Weissenbach J."/>
            <person name="Armbrust E.V."/>
            <person name="Green B.R."/>
            <person name="Van de Peer Y."/>
            <person name="Grigoriev I.V."/>
        </authorList>
    </citation>
    <scope>NUCLEOTIDE SEQUENCE [LARGE SCALE GENOMIC DNA]</scope>
    <source>
        <strain evidence="2 3">CCMP1335</strain>
    </source>
</reference>
<evidence type="ECO:0000259" key="1">
    <source>
        <dbReference type="PROSITE" id="PS51746"/>
    </source>
</evidence>
<dbReference type="AlphaFoldDB" id="B8BY58"/>
<dbReference type="EMBL" id="CM000640">
    <property type="protein sequence ID" value="EED93828.1"/>
    <property type="molecule type" value="Genomic_DNA"/>
</dbReference>
<keyword evidence="3" id="KW-1185">Reference proteome</keyword>
<dbReference type="GeneID" id="7441904"/>
<proteinExistence type="predicted"/>
<dbReference type="InterPro" id="IPR036457">
    <property type="entry name" value="PPM-type-like_dom_sf"/>
</dbReference>
<dbReference type="PROSITE" id="PS51746">
    <property type="entry name" value="PPM_2"/>
    <property type="match status" value="1"/>
</dbReference>
<dbReference type="InterPro" id="IPR015655">
    <property type="entry name" value="PP2C"/>
</dbReference>
<evidence type="ECO:0000313" key="3">
    <source>
        <dbReference type="Proteomes" id="UP000001449"/>
    </source>
</evidence>
<dbReference type="SMART" id="SM00332">
    <property type="entry name" value="PP2Cc"/>
    <property type="match status" value="1"/>
</dbReference>
<sequence length="213" mass="23350">MEDEYFVSEDGKFAAVCSSPPFSFMVIGSTSCAVFIHEHENASRTILSANVGDSRAVLGRNNGMAVNLTKDHKPNDATERKRVEALKGSVDWCGEVDESGSPIDDTGVYRINGNLALSRSIGDRSERPWVSNSVDISCFPIEEENDVFIVIATDGLFDVMTSQEVVSFVHDSLSNSERYNPQKSIAKILVEEAIERGSTDNISVVVIELGRRL</sequence>
<dbReference type="OMA" id="CAVFIHE"/>
<feature type="domain" description="PPM-type phosphatase" evidence="1">
    <location>
        <begin position="1"/>
        <end position="209"/>
    </location>
</feature>
<dbReference type="InParanoid" id="B8BY58"/>
<dbReference type="CDD" id="cd00143">
    <property type="entry name" value="PP2Cc"/>
    <property type="match status" value="1"/>
</dbReference>
<dbReference type="HOGENOM" id="CLU_013173_0_7_1"/>